<keyword evidence="2" id="KW-0479">Metal-binding</keyword>
<dbReference type="OrthoDB" id="9812472at2"/>
<dbReference type="GO" id="GO:0051213">
    <property type="term" value="F:dioxygenase activity"/>
    <property type="evidence" value="ECO:0007669"/>
    <property type="project" value="UniProtKB-KW"/>
</dbReference>
<dbReference type="KEGG" id="amr:AM1_2424"/>
<keyword evidence="6" id="KW-0408">Iron</keyword>
<dbReference type="Proteomes" id="UP000000268">
    <property type="component" value="Chromosome"/>
</dbReference>
<evidence type="ECO:0000256" key="3">
    <source>
        <dbReference type="ARBA" id="ARBA00022896"/>
    </source>
</evidence>
<keyword evidence="4" id="KW-0223">Dioxygenase</keyword>
<dbReference type="EMBL" id="CP000828">
    <property type="protein sequence ID" value="ABW27432.1"/>
    <property type="molecule type" value="Genomic_DNA"/>
</dbReference>
<dbReference type="InterPro" id="IPR006620">
    <property type="entry name" value="Pro_4_hyd_alph"/>
</dbReference>
<proteinExistence type="predicted"/>
<dbReference type="AlphaFoldDB" id="B0C441"/>
<reference evidence="8 9" key="1">
    <citation type="journal article" date="2008" name="Proc. Natl. Acad. Sci. U.S.A.">
        <title>Niche adaptation and genome expansion in the chlorophyll d-producing cyanobacterium Acaryochloris marina.</title>
        <authorList>
            <person name="Swingley W.D."/>
            <person name="Chen M."/>
            <person name="Cheung P.C."/>
            <person name="Conrad A.L."/>
            <person name="Dejesa L.C."/>
            <person name="Hao J."/>
            <person name="Honchak B.M."/>
            <person name="Karbach L.E."/>
            <person name="Kurdoglu A."/>
            <person name="Lahiri S."/>
            <person name="Mastrian S.D."/>
            <person name="Miyashita H."/>
            <person name="Page L."/>
            <person name="Ramakrishna P."/>
            <person name="Satoh S."/>
            <person name="Sattley W.M."/>
            <person name="Shimada Y."/>
            <person name="Taylor H.L."/>
            <person name="Tomo T."/>
            <person name="Tsuchiya T."/>
            <person name="Wang Z.T."/>
            <person name="Raymond J."/>
            <person name="Mimuro M."/>
            <person name="Blankenship R.E."/>
            <person name="Touchman J.W."/>
        </authorList>
    </citation>
    <scope>NUCLEOTIDE SEQUENCE [LARGE SCALE GENOMIC DNA]</scope>
    <source>
        <strain evidence="9">MBIC 11017</strain>
    </source>
</reference>
<dbReference type="PROSITE" id="PS51471">
    <property type="entry name" value="FE2OG_OXY"/>
    <property type="match status" value="1"/>
</dbReference>
<evidence type="ECO:0000256" key="2">
    <source>
        <dbReference type="ARBA" id="ARBA00022723"/>
    </source>
</evidence>
<comment type="cofactor">
    <cofactor evidence="1">
        <name>L-ascorbate</name>
        <dbReference type="ChEBI" id="CHEBI:38290"/>
    </cofactor>
</comment>
<feature type="domain" description="Fe2OG dioxygenase" evidence="7">
    <location>
        <begin position="126"/>
        <end position="221"/>
    </location>
</feature>
<dbReference type="STRING" id="329726.AM1_2424"/>
<evidence type="ECO:0000313" key="8">
    <source>
        <dbReference type="EMBL" id="ABW27432.1"/>
    </source>
</evidence>
<evidence type="ECO:0000256" key="5">
    <source>
        <dbReference type="ARBA" id="ARBA00023002"/>
    </source>
</evidence>
<dbReference type="GO" id="GO:0005506">
    <property type="term" value="F:iron ion binding"/>
    <property type="evidence" value="ECO:0007669"/>
    <property type="project" value="InterPro"/>
</dbReference>
<evidence type="ECO:0000256" key="4">
    <source>
        <dbReference type="ARBA" id="ARBA00022964"/>
    </source>
</evidence>
<dbReference type="HOGENOM" id="CLU_106572_0_0_3"/>
<dbReference type="InterPro" id="IPR044862">
    <property type="entry name" value="Pro_4_hyd_alph_FE2OG_OXY"/>
</dbReference>
<accession>B0C441</accession>
<dbReference type="Pfam" id="PF13640">
    <property type="entry name" value="2OG-FeII_Oxy_3"/>
    <property type="match status" value="1"/>
</dbReference>
<dbReference type="GO" id="GO:0031418">
    <property type="term" value="F:L-ascorbic acid binding"/>
    <property type="evidence" value="ECO:0007669"/>
    <property type="project" value="UniProtKB-KW"/>
</dbReference>
<evidence type="ECO:0000259" key="7">
    <source>
        <dbReference type="PROSITE" id="PS51471"/>
    </source>
</evidence>
<organism evidence="8 9">
    <name type="scientific">Acaryochloris marina (strain MBIC 11017)</name>
    <dbReference type="NCBI Taxonomy" id="329726"/>
    <lineage>
        <taxon>Bacteria</taxon>
        <taxon>Bacillati</taxon>
        <taxon>Cyanobacteriota</taxon>
        <taxon>Cyanophyceae</taxon>
        <taxon>Acaryochloridales</taxon>
        <taxon>Acaryochloridaceae</taxon>
        <taxon>Acaryochloris</taxon>
    </lineage>
</organism>
<dbReference type="Gene3D" id="2.60.120.620">
    <property type="entry name" value="q2cbj1_9rhob like domain"/>
    <property type="match status" value="1"/>
</dbReference>
<keyword evidence="9" id="KW-1185">Reference proteome</keyword>
<evidence type="ECO:0000313" key="9">
    <source>
        <dbReference type="Proteomes" id="UP000000268"/>
    </source>
</evidence>
<protein>
    <submittedName>
        <fullName evidence="8">2OG-Fe(II) oxygenase, putative</fullName>
    </submittedName>
</protein>
<dbReference type="SMART" id="SM00702">
    <property type="entry name" value="P4Hc"/>
    <property type="match status" value="1"/>
</dbReference>
<evidence type="ECO:0000256" key="6">
    <source>
        <dbReference type="ARBA" id="ARBA00023004"/>
    </source>
</evidence>
<sequence>MSINAQSNVEYKVINQQVYNIQLMDRQVETKIQFVSENPNDATISKYVALEHCFSDQECDTIETYFSQVKAMTGEVGGKSVHKATRDSTLHWLRLNDHPDSVWIYEKIMHHVAQVNAENWQFRLDGFESSIQLTEYEPGGHYTWHQDIGSRRSGLRKLSVSVQLSDPETYVGGGLELHATQKPVMMPRSRGTLVIFPSYTLHRVTAMTEGTRRALVTWIGGLEAYR</sequence>
<gene>
    <name evidence="8" type="ordered locus">AM1_2424</name>
</gene>
<dbReference type="GO" id="GO:0016705">
    <property type="term" value="F:oxidoreductase activity, acting on paired donors, with incorporation or reduction of molecular oxygen"/>
    <property type="evidence" value="ECO:0007669"/>
    <property type="project" value="InterPro"/>
</dbReference>
<evidence type="ECO:0000256" key="1">
    <source>
        <dbReference type="ARBA" id="ARBA00001961"/>
    </source>
</evidence>
<keyword evidence="3" id="KW-0847">Vitamin C</keyword>
<dbReference type="RefSeq" id="WP_012162898.1">
    <property type="nucleotide sequence ID" value="NC_009925.1"/>
</dbReference>
<dbReference type="eggNOG" id="COG3128">
    <property type="taxonomic scope" value="Bacteria"/>
</dbReference>
<dbReference type="SUPFAM" id="SSF51197">
    <property type="entry name" value="Clavaminate synthase-like"/>
    <property type="match status" value="1"/>
</dbReference>
<dbReference type="InterPro" id="IPR005123">
    <property type="entry name" value="Oxoglu/Fe-dep_dioxygenase_dom"/>
</dbReference>
<keyword evidence="5" id="KW-0560">Oxidoreductase</keyword>
<name>B0C441_ACAM1</name>